<evidence type="ECO:0000256" key="1">
    <source>
        <dbReference type="ARBA" id="ARBA00022729"/>
    </source>
</evidence>
<evidence type="ECO:0000256" key="2">
    <source>
        <dbReference type="SAM" id="SignalP"/>
    </source>
</evidence>
<dbReference type="OrthoDB" id="1288696at2"/>
<comment type="caution">
    <text evidence="4">The sequence shown here is derived from an EMBL/GenBank/DDBJ whole genome shotgun (WGS) entry which is preliminary data.</text>
</comment>
<proteinExistence type="predicted"/>
<keyword evidence="1 2" id="KW-0732">Signal</keyword>
<feature type="chain" id="PRO_5016861926" evidence="2">
    <location>
        <begin position="20"/>
        <end position="301"/>
    </location>
</feature>
<sequence length="301" mass="31085">MKKFTLLAALALGAVTMNAQNVLVERAADDPTGTGLISTNGADDAGVFCADYFTVSSDVALGNILINGFTSSGAAIEPFLEGFDVFVYANGADVPDGTPSAGDALYDISNIDITGSGFELVQDDGTTVFRVNFTDANGGSQVVLPAGNYWMSIAPRVTGASGGDGRFNWAGSASTPDVQPVLIDEGDLFGVGATDWTNISTLIGQDFTALSWTLVDEPLLSVGDNIADVASVYPNPTNDVLNVNIPSNIEIESATLVDVLGRDTGLTLSNGTINTSNLANGVYVLNVVTSAGTLVEKIVKQ</sequence>
<dbReference type="Proteomes" id="UP000255317">
    <property type="component" value="Unassembled WGS sequence"/>
</dbReference>
<evidence type="ECO:0000313" key="5">
    <source>
        <dbReference type="Proteomes" id="UP000255317"/>
    </source>
</evidence>
<protein>
    <submittedName>
        <fullName evidence="4">Putative secreted protein (Por secretion system target)</fullName>
    </submittedName>
</protein>
<evidence type="ECO:0000313" key="4">
    <source>
        <dbReference type="EMBL" id="RDK84697.1"/>
    </source>
</evidence>
<keyword evidence="5" id="KW-1185">Reference proteome</keyword>
<feature type="domain" description="Secretion system C-terminal sorting" evidence="3">
    <location>
        <begin position="232"/>
        <end position="299"/>
    </location>
</feature>
<dbReference type="InterPro" id="IPR026444">
    <property type="entry name" value="Secre_tail"/>
</dbReference>
<dbReference type="AlphaFoldDB" id="A0A370Q8J6"/>
<dbReference type="EMBL" id="QRAO01000004">
    <property type="protein sequence ID" value="RDK84697.1"/>
    <property type="molecule type" value="Genomic_DNA"/>
</dbReference>
<evidence type="ECO:0000259" key="3">
    <source>
        <dbReference type="Pfam" id="PF18962"/>
    </source>
</evidence>
<dbReference type="NCBIfam" id="TIGR04183">
    <property type="entry name" value="Por_Secre_tail"/>
    <property type="match status" value="1"/>
</dbReference>
<reference evidence="4 5" key="1">
    <citation type="submission" date="2018-07" db="EMBL/GenBank/DDBJ databases">
        <title>Genomic Encyclopedia of Type Strains, Phase IV (KMG-IV): sequencing the most valuable type-strain genomes for metagenomic binning, comparative biology and taxonomic classification.</title>
        <authorList>
            <person name="Goeker M."/>
        </authorList>
    </citation>
    <scope>NUCLEOTIDE SEQUENCE [LARGE SCALE GENOMIC DNA]</scope>
    <source>
        <strain evidence="4 5">DSM 101478</strain>
    </source>
</reference>
<name>A0A370Q8J6_9FLAO</name>
<accession>A0A370Q8J6</accession>
<dbReference type="Pfam" id="PF18962">
    <property type="entry name" value="Por_Secre_tail"/>
    <property type="match status" value="1"/>
</dbReference>
<organism evidence="4 5">
    <name type="scientific">Marinirhabdus gelatinilytica</name>
    <dbReference type="NCBI Taxonomy" id="1703343"/>
    <lineage>
        <taxon>Bacteria</taxon>
        <taxon>Pseudomonadati</taxon>
        <taxon>Bacteroidota</taxon>
        <taxon>Flavobacteriia</taxon>
        <taxon>Flavobacteriales</taxon>
        <taxon>Flavobacteriaceae</taxon>
    </lineage>
</organism>
<gene>
    <name evidence="4" type="ORF">C8D94_10469</name>
</gene>
<feature type="signal peptide" evidence="2">
    <location>
        <begin position="1"/>
        <end position="19"/>
    </location>
</feature>